<feature type="region of interest" description="Disordered" evidence="10">
    <location>
        <begin position="1"/>
        <end position="21"/>
    </location>
</feature>
<name>A0A672TIE6_STRHB</name>
<dbReference type="GO" id="GO:0097225">
    <property type="term" value="C:sperm midpiece"/>
    <property type="evidence" value="ECO:0007669"/>
    <property type="project" value="UniProtKB-ARBA"/>
</dbReference>
<feature type="transmembrane region" description="Helical" evidence="11">
    <location>
        <begin position="855"/>
        <end position="880"/>
    </location>
</feature>
<dbReference type="InParanoid" id="A0A672TIE6"/>
<sequence>RSRESSKEGGFEQPGLVEGVPAHSKAGVPAARAPAWPMAGSQHPADGCSCRNTNCVERPLRRLFEGLGSGVAACPWPFVLVPLLLSGGLGAGFLFLPQRQDNDIERQFTPTGGPAKAERDFVRQHFPTNDSEHFSVWQLPTEGAYAALIAVAADGNSVLAAEARHDVLKLDEAVRARGYEQRCARSGGVCASPNPLLPLLCDAAVAALGELTFPVSGTLFLGTALGGVRTDAGGRVLSARALKLVYYLREDGPAAAESRQWLEEFLQAAPELAAMNFSSIQVTYFTSLSRQMEFEANTRSVIPLVSITYFLTITFSVISCLRLSCIRNNVWLACCGVVSAGLAVLSSFGLLLFCGVPFVVTVANAPFLILGVGVDDMFIMIASWEQSLRKKDKSDVKSLLAETYSEAALSVTITTLTDVLAFFIGTWTAFPSVRSFCLYTGTAFVFCYVYTMTFFGAIIVLNHKREQGNRHWLTCMPVGVDKEQAKKSCLYNACCIGSCSGQSSQPEGEHPMSMFFTKYYGPFLTNKWIKPLVALLYGAYLGGSIYGCTQIREGIDLRNLASDDSYVIAYYDDDDKYFSAYGPCVMVVVTESVDYWNETVRLGIENCTQDLEGISYIDKNLSRSWLRAYTEYAKQQSLNINDNGTFISNLTGLFQYVPTFEWDVNKTHDKIEASRFYIQTVNVTSAIDEKNLVNQLRETAKQCSIPLMVYHPAFIYYDQYLVIVQNTIQNVIIAAGAMLVVSLLLIPNPLCCLWVTFAIASVIVGVAGFMTFWNINLDSISMINLVICIGFSVDFSAHISYAFVVSREPSANDRAIEALSLLGYPVLQGAVSTILGVVVLAAAKTYIFRTFFKIMFLVILFGALHGLVFIPVFLTFYGSFCGTPHKTKSKTEAPRYRDDKDCP</sequence>
<feature type="transmembrane region" description="Helical" evidence="11">
    <location>
        <begin position="330"/>
        <end position="359"/>
    </location>
</feature>
<keyword evidence="6" id="KW-0325">Glycoprotein</keyword>
<evidence type="ECO:0000259" key="12">
    <source>
        <dbReference type="PROSITE" id="PS50156"/>
    </source>
</evidence>
<feature type="transmembrane region" description="Helical" evidence="11">
    <location>
        <begin position="753"/>
        <end position="775"/>
    </location>
</feature>
<feature type="transmembrane region" description="Helical" evidence="11">
    <location>
        <begin position="301"/>
        <end position="323"/>
    </location>
</feature>
<reference evidence="13 14" key="1">
    <citation type="submission" date="2019-11" db="EMBL/GenBank/DDBJ databases">
        <title>Strigops habroptila (kakapo) genome, bStrHab1, primary haplotype, v2.</title>
        <authorList>
            <person name="Jarvis E.D."/>
            <person name="Howard J."/>
            <person name="Rhie A."/>
            <person name="Phillippy A."/>
            <person name="Korlach J."/>
            <person name="Digby A."/>
            <person name="Iorns D."/>
            <person name="Eason D."/>
            <person name="Robertson B."/>
            <person name="Raemaekers T."/>
            <person name="Howe K."/>
            <person name="Lewin H."/>
            <person name="Damas J."/>
            <person name="Hastie A."/>
            <person name="Tracey A."/>
            <person name="Chow W."/>
            <person name="Fedrigo O."/>
        </authorList>
    </citation>
    <scope>NUCLEOTIDE SEQUENCE [LARGE SCALE GENOMIC DNA]</scope>
</reference>
<feature type="transmembrane region" description="Helical" evidence="11">
    <location>
        <begin position="824"/>
        <end position="843"/>
    </location>
</feature>
<protein>
    <recommendedName>
        <fullName evidence="9">Patched domain-containing protein 3</fullName>
    </recommendedName>
</protein>
<organism evidence="13 14">
    <name type="scientific">Strigops habroptila</name>
    <name type="common">Kakapo</name>
    <dbReference type="NCBI Taxonomy" id="2489341"/>
    <lineage>
        <taxon>Eukaryota</taxon>
        <taxon>Metazoa</taxon>
        <taxon>Chordata</taxon>
        <taxon>Craniata</taxon>
        <taxon>Vertebrata</taxon>
        <taxon>Euteleostomi</taxon>
        <taxon>Archelosauria</taxon>
        <taxon>Archosauria</taxon>
        <taxon>Dinosauria</taxon>
        <taxon>Saurischia</taxon>
        <taxon>Theropoda</taxon>
        <taxon>Coelurosauria</taxon>
        <taxon>Aves</taxon>
        <taxon>Neognathae</taxon>
        <taxon>Neoaves</taxon>
        <taxon>Telluraves</taxon>
        <taxon>Australaves</taxon>
        <taxon>Psittaciformes</taxon>
        <taxon>Psittacidae</taxon>
        <taxon>Strigops</taxon>
    </lineage>
</organism>
<evidence type="ECO:0000256" key="4">
    <source>
        <dbReference type="ARBA" id="ARBA00022989"/>
    </source>
</evidence>
<feature type="transmembrane region" description="Helical" evidence="11">
    <location>
        <begin position="782"/>
        <end position="804"/>
    </location>
</feature>
<evidence type="ECO:0000256" key="11">
    <source>
        <dbReference type="SAM" id="Phobius"/>
    </source>
</evidence>
<evidence type="ECO:0000256" key="2">
    <source>
        <dbReference type="ARBA" id="ARBA00022475"/>
    </source>
</evidence>
<feature type="transmembrane region" description="Helical" evidence="11">
    <location>
        <begin position="436"/>
        <end position="461"/>
    </location>
</feature>
<dbReference type="OMA" id="MWHITFF"/>
<evidence type="ECO:0000256" key="3">
    <source>
        <dbReference type="ARBA" id="ARBA00022692"/>
    </source>
</evidence>
<comment type="function">
    <text evidence="7">May play a role in sperm development or sperm function. However, does not appear to have an essential role in spermatogenesis or male fertility.</text>
</comment>
<comment type="similarity">
    <text evidence="1">Belongs to the patched family.</text>
</comment>
<comment type="subcellular location">
    <subcellularLocation>
        <location evidence="8">Cell projection</location>
        <location evidence="8">Cilium</location>
        <location evidence="8">Flagellum membrane</location>
        <topology evidence="8">Multi-pass membrane protein</topology>
    </subcellularLocation>
</comment>
<evidence type="ECO:0000256" key="9">
    <source>
        <dbReference type="ARBA" id="ARBA00074262"/>
    </source>
</evidence>
<evidence type="ECO:0000256" key="6">
    <source>
        <dbReference type="ARBA" id="ARBA00023180"/>
    </source>
</evidence>
<dbReference type="InterPro" id="IPR051697">
    <property type="entry name" value="Patched_domain-protein"/>
</dbReference>
<feature type="transmembrane region" description="Helical" evidence="11">
    <location>
        <begin position="365"/>
        <end position="384"/>
    </location>
</feature>
<dbReference type="Gene3D" id="1.20.1640.10">
    <property type="entry name" value="Multidrug efflux transporter AcrB transmembrane domain"/>
    <property type="match status" value="2"/>
</dbReference>
<feature type="transmembrane region" description="Helical" evidence="11">
    <location>
        <begin position="407"/>
        <end position="430"/>
    </location>
</feature>
<accession>A0A672TIE6</accession>
<evidence type="ECO:0000256" key="7">
    <source>
        <dbReference type="ARBA" id="ARBA00057027"/>
    </source>
</evidence>
<dbReference type="Pfam" id="PF02460">
    <property type="entry name" value="Patched"/>
    <property type="match status" value="1"/>
</dbReference>
<keyword evidence="14" id="KW-1185">Reference proteome</keyword>
<proteinExistence type="inferred from homology"/>
<feature type="compositionally biased region" description="Basic and acidic residues" evidence="10">
    <location>
        <begin position="1"/>
        <end position="10"/>
    </location>
</feature>
<gene>
    <name evidence="13" type="primary">PTCHD3</name>
</gene>
<dbReference type="SUPFAM" id="SSF82866">
    <property type="entry name" value="Multidrug efflux transporter AcrB transmembrane domain"/>
    <property type="match status" value="2"/>
</dbReference>
<dbReference type="InterPro" id="IPR003392">
    <property type="entry name" value="PTHD_SSD"/>
</dbReference>
<feature type="transmembrane region" description="Helical" evidence="11">
    <location>
        <begin position="728"/>
        <end position="747"/>
    </location>
</feature>
<dbReference type="FunFam" id="1.20.1640.10:FF:000013">
    <property type="entry name" value="PaTched Related family"/>
    <property type="match status" value="1"/>
</dbReference>
<keyword evidence="3 11" id="KW-0812">Transmembrane</keyword>
<reference evidence="13" key="3">
    <citation type="submission" date="2025-09" db="UniProtKB">
        <authorList>
            <consortium name="Ensembl"/>
        </authorList>
    </citation>
    <scope>IDENTIFICATION</scope>
</reference>
<dbReference type="GO" id="GO:0016020">
    <property type="term" value="C:membrane"/>
    <property type="evidence" value="ECO:0007669"/>
    <property type="project" value="InterPro"/>
</dbReference>
<evidence type="ECO:0000256" key="10">
    <source>
        <dbReference type="SAM" id="MobiDB-lite"/>
    </source>
</evidence>
<dbReference type="InterPro" id="IPR000731">
    <property type="entry name" value="SSD"/>
</dbReference>
<dbReference type="AlphaFoldDB" id="A0A672TIE6"/>
<evidence type="ECO:0000313" key="13">
    <source>
        <dbReference type="Ensembl" id="ENSSHBP00005000449.1"/>
    </source>
</evidence>
<evidence type="ECO:0000256" key="5">
    <source>
        <dbReference type="ARBA" id="ARBA00023136"/>
    </source>
</evidence>
<dbReference type="Ensembl" id="ENSSHBT00005000556.1">
    <property type="protein sequence ID" value="ENSSHBP00005000449.1"/>
    <property type="gene ID" value="ENSSHBG00005000435.1"/>
</dbReference>
<keyword evidence="5 11" id="KW-0472">Membrane</keyword>
<dbReference type="GeneTree" id="ENSGT00940000158727"/>
<dbReference type="PANTHER" id="PTHR10796">
    <property type="entry name" value="PATCHED-RELATED"/>
    <property type="match status" value="1"/>
</dbReference>
<keyword evidence="2" id="KW-1003">Cell membrane</keyword>
<reference evidence="13" key="2">
    <citation type="submission" date="2025-08" db="UniProtKB">
        <authorList>
            <consortium name="Ensembl"/>
        </authorList>
    </citation>
    <scope>IDENTIFICATION</scope>
</reference>
<evidence type="ECO:0000256" key="1">
    <source>
        <dbReference type="ARBA" id="ARBA00005585"/>
    </source>
</evidence>
<dbReference type="Proteomes" id="UP000472266">
    <property type="component" value="Chromosome 1"/>
</dbReference>
<evidence type="ECO:0000313" key="14">
    <source>
        <dbReference type="Proteomes" id="UP000472266"/>
    </source>
</evidence>
<dbReference type="PANTHER" id="PTHR10796:SF60">
    <property type="entry name" value="PATCHED DOMAIN-CONTAINING PROTEIN 3"/>
    <property type="match status" value="1"/>
</dbReference>
<keyword evidence="4 11" id="KW-1133">Transmembrane helix</keyword>
<dbReference type="PROSITE" id="PS50156">
    <property type="entry name" value="SSD"/>
    <property type="match status" value="1"/>
</dbReference>
<feature type="domain" description="SSD" evidence="12">
    <location>
        <begin position="301"/>
        <end position="461"/>
    </location>
</feature>
<evidence type="ECO:0000256" key="8">
    <source>
        <dbReference type="ARBA" id="ARBA00060429"/>
    </source>
</evidence>